<name>A0AAW2J2C4_9LAMI</name>
<protein>
    <recommendedName>
        <fullName evidence="2">Reverse transcriptase RNase H-like domain-containing protein</fullName>
    </recommendedName>
</protein>
<gene>
    <name evidence="1" type="ORF">Scaly_2733900</name>
</gene>
<proteinExistence type="predicted"/>
<evidence type="ECO:0000313" key="1">
    <source>
        <dbReference type="EMBL" id="KAL0288328.1"/>
    </source>
</evidence>
<dbReference type="PANTHER" id="PTHR48475">
    <property type="entry name" value="RIBONUCLEASE H"/>
    <property type="match status" value="1"/>
</dbReference>
<evidence type="ECO:0008006" key="2">
    <source>
        <dbReference type="Google" id="ProtNLM"/>
    </source>
</evidence>
<reference evidence="1" key="1">
    <citation type="submission" date="2020-06" db="EMBL/GenBank/DDBJ databases">
        <authorList>
            <person name="Li T."/>
            <person name="Hu X."/>
            <person name="Zhang T."/>
            <person name="Song X."/>
            <person name="Zhang H."/>
            <person name="Dai N."/>
            <person name="Sheng W."/>
            <person name="Hou X."/>
            <person name="Wei L."/>
        </authorList>
    </citation>
    <scope>NUCLEOTIDE SEQUENCE</scope>
    <source>
        <strain evidence="1">KEN8</strain>
        <tissue evidence="1">Leaf</tissue>
    </source>
</reference>
<organism evidence="1">
    <name type="scientific">Sesamum calycinum</name>
    <dbReference type="NCBI Taxonomy" id="2727403"/>
    <lineage>
        <taxon>Eukaryota</taxon>
        <taxon>Viridiplantae</taxon>
        <taxon>Streptophyta</taxon>
        <taxon>Embryophyta</taxon>
        <taxon>Tracheophyta</taxon>
        <taxon>Spermatophyta</taxon>
        <taxon>Magnoliopsida</taxon>
        <taxon>eudicotyledons</taxon>
        <taxon>Gunneridae</taxon>
        <taxon>Pentapetalae</taxon>
        <taxon>asterids</taxon>
        <taxon>lamiids</taxon>
        <taxon>Lamiales</taxon>
        <taxon>Pedaliaceae</taxon>
        <taxon>Sesamum</taxon>
    </lineage>
</organism>
<dbReference type="AlphaFoldDB" id="A0AAW2J2C4"/>
<dbReference type="EMBL" id="JACGWM010001752">
    <property type="protein sequence ID" value="KAL0288328.1"/>
    <property type="molecule type" value="Genomic_DNA"/>
</dbReference>
<accession>A0AAW2J2C4</accession>
<dbReference type="PANTHER" id="PTHR48475:SF2">
    <property type="entry name" value="RIBONUCLEASE H"/>
    <property type="match status" value="1"/>
</dbReference>
<sequence>MHFYQWSRGPVCPIEKVALALVVTARRLHPYFLSHPVGVKTNLLLNQTLGKPDTFGRLVKWVVELSEYDISYLTRTTIKAHTLADFVSEMVGIYLGDTPKVDKWLLHVDGSPTIQGSGAGVVVTSHHGKDLEFAPNSVSKPPTMKKNMKLR</sequence>
<comment type="caution">
    <text evidence="1">The sequence shown here is derived from an EMBL/GenBank/DDBJ whole genome shotgun (WGS) entry which is preliminary data.</text>
</comment>
<reference evidence="1" key="2">
    <citation type="journal article" date="2024" name="Plant">
        <title>Genomic evolution and insights into agronomic trait innovations of Sesamum species.</title>
        <authorList>
            <person name="Miao H."/>
            <person name="Wang L."/>
            <person name="Qu L."/>
            <person name="Liu H."/>
            <person name="Sun Y."/>
            <person name="Le M."/>
            <person name="Wang Q."/>
            <person name="Wei S."/>
            <person name="Zheng Y."/>
            <person name="Lin W."/>
            <person name="Duan Y."/>
            <person name="Cao H."/>
            <person name="Xiong S."/>
            <person name="Wang X."/>
            <person name="Wei L."/>
            <person name="Li C."/>
            <person name="Ma Q."/>
            <person name="Ju M."/>
            <person name="Zhao R."/>
            <person name="Li G."/>
            <person name="Mu C."/>
            <person name="Tian Q."/>
            <person name="Mei H."/>
            <person name="Zhang T."/>
            <person name="Gao T."/>
            <person name="Zhang H."/>
        </authorList>
    </citation>
    <scope>NUCLEOTIDE SEQUENCE</scope>
    <source>
        <strain evidence="1">KEN8</strain>
    </source>
</reference>